<gene>
    <name evidence="1" type="ORF">GCM10007870_29570</name>
</gene>
<accession>A0ABQ5WXL4</accession>
<dbReference type="EMBL" id="BSNV01000051">
    <property type="protein sequence ID" value="GLQ67372.1"/>
    <property type="molecule type" value="Genomic_DNA"/>
</dbReference>
<dbReference type="GeneID" id="76196230"/>
<organism evidence="1 2">
    <name type="scientific">Gluconobacter kondonii</name>
    <dbReference type="NCBI Taxonomy" id="941463"/>
    <lineage>
        <taxon>Bacteria</taxon>
        <taxon>Pseudomonadati</taxon>
        <taxon>Pseudomonadota</taxon>
        <taxon>Alphaproteobacteria</taxon>
        <taxon>Acetobacterales</taxon>
        <taxon>Acetobacteraceae</taxon>
        <taxon>Gluconobacter</taxon>
    </lineage>
</organism>
<evidence type="ECO:0000313" key="2">
    <source>
        <dbReference type="Proteomes" id="UP001156629"/>
    </source>
</evidence>
<dbReference type="Proteomes" id="UP001156629">
    <property type="component" value="Unassembled WGS sequence"/>
</dbReference>
<dbReference type="RefSeq" id="WP_167383500.1">
    <property type="nucleotide sequence ID" value="NZ_BEWP01000020.1"/>
</dbReference>
<name>A0ABQ5WXL4_9PROT</name>
<comment type="caution">
    <text evidence="1">The sequence shown here is derived from an EMBL/GenBank/DDBJ whole genome shotgun (WGS) entry which is preliminary data.</text>
</comment>
<proteinExistence type="predicted"/>
<evidence type="ECO:0000313" key="1">
    <source>
        <dbReference type="EMBL" id="GLQ67372.1"/>
    </source>
</evidence>
<protein>
    <submittedName>
        <fullName evidence="1">Uncharacterized protein</fullName>
    </submittedName>
</protein>
<sequence length="46" mass="5168">MTDLLTSLRQLPEWADDKIEFVLDNGRIVEVAAQVGSSEAFAIYVR</sequence>
<keyword evidence="2" id="KW-1185">Reference proteome</keyword>
<reference evidence="2" key="1">
    <citation type="journal article" date="2019" name="Int. J. Syst. Evol. Microbiol.">
        <title>The Global Catalogue of Microorganisms (GCM) 10K type strain sequencing project: providing services to taxonomists for standard genome sequencing and annotation.</title>
        <authorList>
            <consortium name="The Broad Institute Genomics Platform"/>
            <consortium name="The Broad Institute Genome Sequencing Center for Infectious Disease"/>
            <person name="Wu L."/>
            <person name="Ma J."/>
        </authorList>
    </citation>
    <scope>NUCLEOTIDE SEQUENCE [LARGE SCALE GENOMIC DNA]</scope>
    <source>
        <strain evidence="2">NBRC 3266</strain>
    </source>
</reference>